<dbReference type="GeneID" id="63847910"/>
<dbReference type="AlphaFoldDB" id="A0A9P4LC78"/>
<organism evidence="2 3">
    <name type="scientific">Cucurbitaria berberidis CBS 394.84</name>
    <dbReference type="NCBI Taxonomy" id="1168544"/>
    <lineage>
        <taxon>Eukaryota</taxon>
        <taxon>Fungi</taxon>
        <taxon>Dikarya</taxon>
        <taxon>Ascomycota</taxon>
        <taxon>Pezizomycotina</taxon>
        <taxon>Dothideomycetes</taxon>
        <taxon>Pleosporomycetidae</taxon>
        <taxon>Pleosporales</taxon>
        <taxon>Pleosporineae</taxon>
        <taxon>Cucurbitariaceae</taxon>
        <taxon>Cucurbitaria</taxon>
    </lineage>
</organism>
<dbReference type="Proteomes" id="UP000800039">
    <property type="component" value="Unassembled WGS sequence"/>
</dbReference>
<gene>
    <name evidence="2" type="ORF">K460DRAFT_327257</name>
</gene>
<feature type="compositionally biased region" description="Polar residues" evidence="1">
    <location>
        <begin position="61"/>
        <end position="75"/>
    </location>
</feature>
<evidence type="ECO:0000313" key="2">
    <source>
        <dbReference type="EMBL" id="KAF1850416.1"/>
    </source>
</evidence>
<feature type="compositionally biased region" description="Basic and acidic residues" evidence="1">
    <location>
        <begin position="177"/>
        <end position="195"/>
    </location>
</feature>
<proteinExistence type="predicted"/>
<name>A0A9P4LC78_9PLEO</name>
<protein>
    <submittedName>
        <fullName evidence="2">Uncharacterized protein</fullName>
    </submittedName>
</protein>
<feature type="compositionally biased region" description="Polar residues" evidence="1">
    <location>
        <begin position="101"/>
        <end position="122"/>
    </location>
</feature>
<evidence type="ECO:0000313" key="3">
    <source>
        <dbReference type="Proteomes" id="UP000800039"/>
    </source>
</evidence>
<feature type="region of interest" description="Disordered" evidence="1">
    <location>
        <begin position="1"/>
        <end position="207"/>
    </location>
</feature>
<accession>A0A9P4LC78</accession>
<comment type="caution">
    <text evidence="2">The sequence shown here is derived from an EMBL/GenBank/DDBJ whole genome shotgun (WGS) entry which is preliminary data.</text>
</comment>
<feature type="compositionally biased region" description="Polar residues" evidence="1">
    <location>
        <begin position="161"/>
        <end position="175"/>
    </location>
</feature>
<sequence length="207" mass="21696">MSDQSNLLPPSDGSFGAFGPITPSGLTPNTRSEAEAALTHNSIAQTDSAAPDSLSYGGTSGRNQYGTSEDGTTEAQKAYRRPGVVRTSSANYETALKRAQQESVSSNMSTDSNATDTITGATVASPPSTSTPFPPPGQGVVPLNYGVGATAADPIKKTRSRGLSLSTLAQQQGWNEQDYKRIYSTELMEKPKDETGYDSEAGPKPKP</sequence>
<feature type="compositionally biased region" description="Polar residues" evidence="1">
    <location>
        <begin position="39"/>
        <end position="48"/>
    </location>
</feature>
<evidence type="ECO:0000256" key="1">
    <source>
        <dbReference type="SAM" id="MobiDB-lite"/>
    </source>
</evidence>
<dbReference type="OrthoDB" id="3795253at2759"/>
<reference evidence="2" key="1">
    <citation type="submission" date="2020-01" db="EMBL/GenBank/DDBJ databases">
        <authorList>
            <consortium name="DOE Joint Genome Institute"/>
            <person name="Haridas S."/>
            <person name="Albert R."/>
            <person name="Binder M."/>
            <person name="Bloem J."/>
            <person name="Labutti K."/>
            <person name="Salamov A."/>
            <person name="Andreopoulos B."/>
            <person name="Baker S.E."/>
            <person name="Barry K."/>
            <person name="Bills G."/>
            <person name="Bluhm B.H."/>
            <person name="Cannon C."/>
            <person name="Castanera R."/>
            <person name="Culley D.E."/>
            <person name="Daum C."/>
            <person name="Ezra D."/>
            <person name="Gonzalez J.B."/>
            <person name="Henrissat B."/>
            <person name="Kuo A."/>
            <person name="Liang C."/>
            <person name="Lipzen A."/>
            <person name="Lutzoni F."/>
            <person name="Magnuson J."/>
            <person name="Mondo S."/>
            <person name="Nolan M."/>
            <person name="Ohm R."/>
            <person name="Pangilinan J."/>
            <person name="Park H.-J."/>
            <person name="Ramirez L."/>
            <person name="Alfaro M."/>
            <person name="Sun H."/>
            <person name="Tritt A."/>
            <person name="Yoshinaga Y."/>
            <person name="Zwiers L.-H."/>
            <person name="Turgeon B.G."/>
            <person name="Goodwin S.B."/>
            <person name="Spatafora J.W."/>
            <person name="Crous P.W."/>
            <person name="Grigoriev I.V."/>
        </authorList>
    </citation>
    <scope>NUCLEOTIDE SEQUENCE</scope>
    <source>
        <strain evidence="2">CBS 394.84</strain>
    </source>
</reference>
<dbReference type="RefSeq" id="XP_040792979.1">
    <property type="nucleotide sequence ID" value="XM_040930658.1"/>
</dbReference>
<dbReference type="EMBL" id="ML976614">
    <property type="protein sequence ID" value="KAF1850416.1"/>
    <property type="molecule type" value="Genomic_DNA"/>
</dbReference>
<keyword evidence="3" id="KW-1185">Reference proteome</keyword>